<accession>W2MMJ6</accession>
<proteinExistence type="predicted"/>
<name>W2MMJ6_PHYNI</name>
<gene>
    <name evidence="2" type="ORF">L914_15886</name>
</gene>
<organism evidence="2">
    <name type="scientific">Phytophthora nicotianae</name>
    <name type="common">Potato buckeye rot agent</name>
    <name type="synonym">Phytophthora parasitica</name>
    <dbReference type="NCBI Taxonomy" id="4792"/>
    <lineage>
        <taxon>Eukaryota</taxon>
        <taxon>Sar</taxon>
        <taxon>Stramenopiles</taxon>
        <taxon>Oomycota</taxon>
        <taxon>Peronosporomycetes</taxon>
        <taxon>Peronosporales</taxon>
        <taxon>Peronosporaceae</taxon>
        <taxon>Phytophthora</taxon>
    </lineage>
</organism>
<evidence type="ECO:0000313" key="2">
    <source>
        <dbReference type="EMBL" id="ETM37576.1"/>
    </source>
</evidence>
<sequence>MQIFRHRQRRQEQRLQCFRNELRHLLAKARKKPRMAPALKKDSFGAMQW</sequence>
<dbReference type="EMBL" id="KI695043">
    <property type="protein sequence ID" value="ETM37576.1"/>
    <property type="molecule type" value="Genomic_DNA"/>
</dbReference>
<evidence type="ECO:0000256" key="1">
    <source>
        <dbReference type="SAM" id="MobiDB-lite"/>
    </source>
</evidence>
<protein>
    <submittedName>
        <fullName evidence="2">Uncharacterized protein</fullName>
    </submittedName>
</protein>
<reference evidence="2" key="1">
    <citation type="submission" date="2013-11" db="EMBL/GenBank/DDBJ databases">
        <title>The Genome Sequence of Phytophthora parasitica IAC_01/95.</title>
        <authorList>
            <consortium name="The Broad Institute Genomics Platform"/>
            <person name="Russ C."/>
            <person name="Tyler B."/>
            <person name="Panabieres F."/>
            <person name="Shan W."/>
            <person name="Tripathy S."/>
            <person name="Grunwald N."/>
            <person name="Machado M."/>
            <person name="Johnson C.S."/>
            <person name="Arredondo F."/>
            <person name="Hong C."/>
            <person name="Coffey M."/>
            <person name="Young S.K."/>
            <person name="Zeng Q."/>
            <person name="Gargeya S."/>
            <person name="Fitzgerald M."/>
            <person name="Abouelleil A."/>
            <person name="Alvarado L."/>
            <person name="Chapman S.B."/>
            <person name="Gainer-Dewar J."/>
            <person name="Goldberg J."/>
            <person name="Griggs A."/>
            <person name="Gujja S."/>
            <person name="Hansen M."/>
            <person name="Howarth C."/>
            <person name="Imamovic A."/>
            <person name="Ireland A."/>
            <person name="Larimer J."/>
            <person name="McCowan C."/>
            <person name="Murphy C."/>
            <person name="Pearson M."/>
            <person name="Poon T.W."/>
            <person name="Priest M."/>
            <person name="Roberts A."/>
            <person name="Saif S."/>
            <person name="Shea T."/>
            <person name="Sykes S."/>
            <person name="Wortman J."/>
            <person name="Nusbaum C."/>
            <person name="Birren B."/>
        </authorList>
    </citation>
    <scope>NUCLEOTIDE SEQUENCE [LARGE SCALE GENOMIC DNA]</scope>
    <source>
        <strain evidence="2">IAC_01/95</strain>
    </source>
</reference>
<dbReference type="AlphaFoldDB" id="W2MMJ6"/>
<dbReference type="Proteomes" id="UP000054532">
    <property type="component" value="Unassembled WGS sequence"/>
</dbReference>
<feature type="region of interest" description="Disordered" evidence="1">
    <location>
        <begin position="30"/>
        <end position="49"/>
    </location>
</feature>